<sequence>MATIDTLYHREDGFWLIELEISDARQLFNSLDPAPFREKDLDSEAEQYIVGAAREFHLDAPLKLVIHLPGAAAESEAARSAPDAFRHYFAYRAEVKARELRNTLREGRTALAIGLSFLFLCISARRFVGFLGDGTLAGIVEEGLLISGWVAMWRPIEIFLYLWWPIRRTRQVLRKLSLVPVEIRPR</sequence>
<protein>
    <submittedName>
        <fullName evidence="2">Uncharacterized protein</fullName>
    </submittedName>
</protein>
<accession>A0A369CIU0</accession>
<dbReference type="RefSeq" id="WP_114278436.1">
    <property type="nucleotide sequence ID" value="NZ_QPJY01000001.1"/>
</dbReference>
<keyword evidence="1" id="KW-0812">Transmembrane</keyword>
<dbReference type="OrthoDB" id="653003at2"/>
<evidence type="ECO:0000313" key="2">
    <source>
        <dbReference type="EMBL" id="RCX33613.1"/>
    </source>
</evidence>
<keyword evidence="1" id="KW-0472">Membrane</keyword>
<comment type="caution">
    <text evidence="2">The sequence shown here is derived from an EMBL/GenBank/DDBJ whole genome shotgun (WGS) entry which is preliminary data.</text>
</comment>
<feature type="transmembrane region" description="Helical" evidence="1">
    <location>
        <begin position="144"/>
        <end position="164"/>
    </location>
</feature>
<organism evidence="2 3">
    <name type="scientific">Thioalbus denitrificans</name>
    <dbReference type="NCBI Taxonomy" id="547122"/>
    <lineage>
        <taxon>Bacteria</taxon>
        <taxon>Pseudomonadati</taxon>
        <taxon>Pseudomonadota</taxon>
        <taxon>Gammaproteobacteria</taxon>
        <taxon>Chromatiales</taxon>
        <taxon>Ectothiorhodospiraceae</taxon>
        <taxon>Thioalbus</taxon>
    </lineage>
</organism>
<gene>
    <name evidence="2" type="ORF">DFQ59_101920</name>
</gene>
<dbReference type="AlphaFoldDB" id="A0A369CIU0"/>
<evidence type="ECO:0000256" key="1">
    <source>
        <dbReference type="SAM" id="Phobius"/>
    </source>
</evidence>
<proteinExistence type="predicted"/>
<evidence type="ECO:0000313" key="3">
    <source>
        <dbReference type="Proteomes" id="UP000252707"/>
    </source>
</evidence>
<keyword evidence="3" id="KW-1185">Reference proteome</keyword>
<reference evidence="2 3" key="1">
    <citation type="submission" date="2018-07" db="EMBL/GenBank/DDBJ databases">
        <title>Genomic Encyclopedia of Type Strains, Phase IV (KMG-IV): sequencing the most valuable type-strain genomes for metagenomic binning, comparative biology and taxonomic classification.</title>
        <authorList>
            <person name="Goeker M."/>
        </authorList>
    </citation>
    <scope>NUCLEOTIDE SEQUENCE [LARGE SCALE GENOMIC DNA]</scope>
    <source>
        <strain evidence="2 3">DSM 26407</strain>
    </source>
</reference>
<keyword evidence="1" id="KW-1133">Transmembrane helix</keyword>
<dbReference type="Proteomes" id="UP000252707">
    <property type="component" value="Unassembled WGS sequence"/>
</dbReference>
<feature type="transmembrane region" description="Helical" evidence="1">
    <location>
        <begin position="110"/>
        <end position="132"/>
    </location>
</feature>
<dbReference type="EMBL" id="QPJY01000001">
    <property type="protein sequence ID" value="RCX33613.1"/>
    <property type="molecule type" value="Genomic_DNA"/>
</dbReference>
<name>A0A369CIU0_9GAMM</name>